<name>A0ABT2CLI4_9ACTN</name>
<sequence length="82" mass="9218">MDHRRVSEWPPESEPVRVPEAEAPPRDALPDITEAPCERCGTTISGLNGRYACPHCQWVSHWSAGYRPLPRARDLETAPEPD</sequence>
<evidence type="ECO:0000313" key="3">
    <source>
        <dbReference type="Proteomes" id="UP001431313"/>
    </source>
</evidence>
<accession>A0ABT2CLI4</accession>
<gene>
    <name evidence="2" type="ORF">NX801_21995</name>
</gene>
<organism evidence="2 3">
    <name type="scientific">Streptomyces pyxinae</name>
    <dbReference type="NCBI Taxonomy" id="2970734"/>
    <lineage>
        <taxon>Bacteria</taxon>
        <taxon>Bacillati</taxon>
        <taxon>Actinomycetota</taxon>
        <taxon>Actinomycetes</taxon>
        <taxon>Kitasatosporales</taxon>
        <taxon>Streptomycetaceae</taxon>
        <taxon>Streptomyces</taxon>
    </lineage>
</organism>
<feature type="compositionally biased region" description="Basic and acidic residues" evidence="1">
    <location>
        <begin position="14"/>
        <end position="29"/>
    </location>
</feature>
<evidence type="ECO:0000313" key="2">
    <source>
        <dbReference type="EMBL" id="MCS0638275.1"/>
    </source>
</evidence>
<dbReference type="RefSeq" id="WP_258789545.1">
    <property type="nucleotide sequence ID" value="NZ_JANUGQ010000020.1"/>
</dbReference>
<comment type="caution">
    <text evidence="2">The sequence shown here is derived from an EMBL/GenBank/DDBJ whole genome shotgun (WGS) entry which is preliminary data.</text>
</comment>
<proteinExistence type="predicted"/>
<reference evidence="2" key="1">
    <citation type="submission" date="2022-08" db="EMBL/GenBank/DDBJ databases">
        <authorList>
            <person name="Somphong A."/>
            <person name="Phongsopitanun W."/>
        </authorList>
    </citation>
    <scope>NUCLEOTIDE SEQUENCE</scope>
    <source>
        <strain evidence="2">LP05-1</strain>
    </source>
</reference>
<protein>
    <submittedName>
        <fullName evidence="2">Uncharacterized protein</fullName>
    </submittedName>
</protein>
<evidence type="ECO:0000256" key="1">
    <source>
        <dbReference type="SAM" id="MobiDB-lite"/>
    </source>
</evidence>
<keyword evidence="3" id="KW-1185">Reference proteome</keyword>
<dbReference type="Proteomes" id="UP001431313">
    <property type="component" value="Unassembled WGS sequence"/>
</dbReference>
<feature type="region of interest" description="Disordered" evidence="1">
    <location>
        <begin position="1"/>
        <end position="30"/>
    </location>
</feature>
<dbReference type="EMBL" id="JANUGQ010000020">
    <property type="protein sequence ID" value="MCS0638275.1"/>
    <property type="molecule type" value="Genomic_DNA"/>
</dbReference>